<protein>
    <submittedName>
        <fullName evidence="1">Uncharacterized protein</fullName>
    </submittedName>
</protein>
<sequence length="88" mass="9341">MAVPGPYAGGSTLCLVARASAFSVGVVYGSLKLKYLTVITNSFLTPSSVCRCSSCCSHEFGERRNLFDSCKTLASMLDCGAGFLRFLV</sequence>
<dbReference type="Proteomes" id="UP001497516">
    <property type="component" value="Chromosome 4"/>
</dbReference>
<dbReference type="AlphaFoldDB" id="A0AAV2EDN0"/>
<dbReference type="EMBL" id="OZ034817">
    <property type="protein sequence ID" value="CAL1384019.1"/>
    <property type="molecule type" value="Genomic_DNA"/>
</dbReference>
<reference evidence="1 2" key="1">
    <citation type="submission" date="2024-04" db="EMBL/GenBank/DDBJ databases">
        <authorList>
            <person name="Fracassetti M."/>
        </authorList>
    </citation>
    <scope>NUCLEOTIDE SEQUENCE [LARGE SCALE GENOMIC DNA]</scope>
</reference>
<organism evidence="1 2">
    <name type="scientific">Linum trigynum</name>
    <dbReference type="NCBI Taxonomy" id="586398"/>
    <lineage>
        <taxon>Eukaryota</taxon>
        <taxon>Viridiplantae</taxon>
        <taxon>Streptophyta</taxon>
        <taxon>Embryophyta</taxon>
        <taxon>Tracheophyta</taxon>
        <taxon>Spermatophyta</taxon>
        <taxon>Magnoliopsida</taxon>
        <taxon>eudicotyledons</taxon>
        <taxon>Gunneridae</taxon>
        <taxon>Pentapetalae</taxon>
        <taxon>rosids</taxon>
        <taxon>fabids</taxon>
        <taxon>Malpighiales</taxon>
        <taxon>Linaceae</taxon>
        <taxon>Linum</taxon>
    </lineage>
</organism>
<evidence type="ECO:0000313" key="2">
    <source>
        <dbReference type="Proteomes" id="UP001497516"/>
    </source>
</evidence>
<accession>A0AAV2EDN0</accession>
<proteinExistence type="predicted"/>
<dbReference type="PANTHER" id="PTHR36028">
    <property type="entry name" value="OSJNBB0050O03.8 PROTEIN"/>
    <property type="match status" value="1"/>
</dbReference>
<name>A0AAV2EDN0_9ROSI</name>
<keyword evidence="2" id="KW-1185">Reference proteome</keyword>
<dbReference type="PANTHER" id="PTHR36028:SF6">
    <property type="entry name" value="ATP SYNTHASE SUBUNIT E, MITOCHONDRIAL"/>
    <property type="match status" value="1"/>
</dbReference>
<evidence type="ECO:0000313" key="1">
    <source>
        <dbReference type="EMBL" id="CAL1384019.1"/>
    </source>
</evidence>
<gene>
    <name evidence="1" type="ORF">LTRI10_LOCUS25254</name>
</gene>